<dbReference type="AlphaFoldDB" id="A0AAV6IIE8"/>
<protein>
    <submittedName>
        <fullName evidence="2">Uncharacterized protein</fullName>
    </submittedName>
</protein>
<gene>
    <name evidence="2" type="ORF">RHGRI_032898</name>
</gene>
<evidence type="ECO:0000313" key="2">
    <source>
        <dbReference type="EMBL" id="KAG5526784.1"/>
    </source>
</evidence>
<keyword evidence="3" id="KW-1185">Reference proteome</keyword>
<comment type="caution">
    <text evidence="2">The sequence shown here is derived from an EMBL/GenBank/DDBJ whole genome shotgun (WGS) entry which is preliminary data.</text>
</comment>
<accession>A0AAV6IIE8</accession>
<reference evidence="2" key="1">
    <citation type="submission" date="2020-08" db="EMBL/GenBank/DDBJ databases">
        <title>Plant Genome Project.</title>
        <authorList>
            <person name="Zhang R.-G."/>
        </authorList>
    </citation>
    <scope>NUCLEOTIDE SEQUENCE</scope>
    <source>
        <strain evidence="2">WSP0</strain>
        <tissue evidence="2">Leaf</tissue>
    </source>
</reference>
<evidence type="ECO:0000256" key="1">
    <source>
        <dbReference type="SAM" id="Phobius"/>
    </source>
</evidence>
<proteinExistence type="predicted"/>
<keyword evidence="1" id="KW-0812">Transmembrane</keyword>
<keyword evidence="1" id="KW-0472">Membrane</keyword>
<dbReference type="Proteomes" id="UP000823749">
    <property type="component" value="Chromosome 11"/>
</dbReference>
<feature type="transmembrane region" description="Helical" evidence="1">
    <location>
        <begin position="170"/>
        <end position="197"/>
    </location>
</feature>
<organism evidence="2 3">
    <name type="scientific">Rhododendron griersonianum</name>
    <dbReference type="NCBI Taxonomy" id="479676"/>
    <lineage>
        <taxon>Eukaryota</taxon>
        <taxon>Viridiplantae</taxon>
        <taxon>Streptophyta</taxon>
        <taxon>Embryophyta</taxon>
        <taxon>Tracheophyta</taxon>
        <taxon>Spermatophyta</taxon>
        <taxon>Magnoliopsida</taxon>
        <taxon>eudicotyledons</taxon>
        <taxon>Gunneridae</taxon>
        <taxon>Pentapetalae</taxon>
        <taxon>asterids</taxon>
        <taxon>Ericales</taxon>
        <taxon>Ericaceae</taxon>
        <taxon>Ericoideae</taxon>
        <taxon>Rhodoreae</taxon>
        <taxon>Rhododendron</taxon>
    </lineage>
</organism>
<feature type="transmembrane region" description="Helical" evidence="1">
    <location>
        <begin position="144"/>
        <end position="163"/>
    </location>
</feature>
<sequence length="224" mass="24584">MNRATALRVLLFESMFCLGFTTMMTLVFLGLSVMASRAGLVRSVLGDEYCFPALSEITFVVSLSRSLIAWCLLCFIASVGCCRITILWLRSNSTKLEESIDQSRGTTRFLGRVAWAFVMCLLAVREDLFSTVLLSAMSTTLASAFNLIATPYVALMVSSSLVVQSVGFSCIYFVAGDSFLAIVAISVLPLALLALLIPQDDTLYWQNAHEFPDLSDLPDELKEV</sequence>
<name>A0AAV6IIE8_9ERIC</name>
<dbReference type="EMBL" id="JACTNZ010000011">
    <property type="protein sequence ID" value="KAG5526784.1"/>
    <property type="molecule type" value="Genomic_DNA"/>
</dbReference>
<feature type="transmembrane region" description="Helical" evidence="1">
    <location>
        <begin position="67"/>
        <end position="89"/>
    </location>
</feature>
<evidence type="ECO:0000313" key="3">
    <source>
        <dbReference type="Proteomes" id="UP000823749"/>
    </source>
</evidence>
<feature type="transmembrane region" description="Helical" evidence="1">
    <location>
        <begin position="12"/>
        <end position="35"/>
    </location>
</feature>
<keyword evidence="1" id="KW-1133">Transmembrane helix</keyword>
<feature type="transmembrane region" description="Helical" evidence="1">
    <location>
        <begin position="109"/>
        <end position="124"/>
    </location>
</feature>